<dbReference type="InterPro" id="IPR021243">
    <property type="entry name" value="DUF2804"/>
</dbReference>
<dbReference type="EMBL" id="NSIT01000002">
    <property type="protein sequence ID" value="PJE80904.1"/>
    <property type="molecule type" value="Genomic_DNA"/>
</dbReference>
<dbReference type="PANTHER" id="PTHR35868">
    <property type="entry name" value="DUF2804 DOMAIN-CONTAINING PROTEIN-RELATED"/>
    <property type="match status" value="1"/>
</dbReference>
<dbReference type="AlphaFoldDB" id="A0A2H9TCG6"/>
<accession>A0A2H9TCG6</accession>
<gene>
    <name evidence="1" type="ORF">CI610_00062</name>
</gene>
<protein>
    <submittedName>
        <fullName evidence="1">Uncharacterized protein</fullName>
    </submittedName>
</protein>
<organism evidence="1">
    <name type="scientific">invertebrate metagenome</name>
    <dbReference type="NCBI Taxonomy" id="1711999"/>
    <lineage>
        <taxon>unclassified sequences</taxon>
        <taxon>metagenomes</taxon>
        <taxon>organismal metagenomes</taxon>
    </lineage>
</organism>
<reference evidence="1" key="1">
    <citation type="journal article" date="2017" name="Appl. Environ. Microbiol.">
        <title>Molecular characterization of an Endozoicomonas-like organism causing infection in king scallop Pecten maximus L.</title>
        <authorList>
            <person name="Cano I."/>
            <person name="van Aerle R."/>
            <person name="Ross S."/>
            <person name="Verner-Jeffreys D.W."/>
            <person name="Paley R.K."/>
            <person name="Rimmer G."/>
            <person name="Ryder D."/>
            <person name="Hooper P."/>
            <person name="Stone D."/>
            <person name="Feist S.W."/>
        </authorList>
    </citation>
    <scope>NUCLEOTIDE SEQUENCE</scope>
</reference>
<dbReference type="Pfam" id="PF10974">
    <property type="entry name" value="DUF2804"/>
    <property type="match status" value="1"/>
</dbReference>
<comment type="caution">
    <text evidence="1">The sequence shown here is derived from an EMBL/GenBank/DDBJ whole genome shotgun (WGS) entry which is preliminary data.</text>
</comment>
<evidence type="ECO:0000313" key="1">
    <source>
        <dbReference type="EMBL" id="PJE80904.1"/>
    </source>
</evidence>
<sequence>MNNQLCIVDPAPKDAVTNGQCNFGTYNAPLSSVNLLDAKKPLFFPLPRWLKNFRLKEWEAIQIRYGDWFICLAVYNTKSVGTAIVMACDTSNKKMHVYRHKVPFWKLSVPKGLQDSCCFYKGNKKSSHQLSIEVNNQLGKDRVSVVFTLAGFDGLPDMHGEFSGHHSTEPLVIVHPFHDNRPLYSHKALMEAEGKLIVDGLDVATDDRKSSLILDDHKGFYPFSMAYDWVTAFGYPDTGALQGFNLTRNQVRNSKRYNENCLWLSGKVYRLPPVTISRPEGIESPWLIRDNHGCVDLVFTPLANAVEYLNLGIVKVDYNGPTGVFSGTISHPDSGRVIFDGMVGMGERKRIRL</sequence>
<proteinExistence type="predicted"/>
<name>A0A2H9TCG6_9ZZZZ</name>
<dbReference type="PANTHER" id="PTHR35868:SF3">
    <property type="entry name" value="DUF2804 DOMAIN-CONTAINING PROTEIN"/>
    <property type="match status" value="1"/>
</dbReference>